<evidence type="ECO:0000256" key="2">
    <source>
        <dbReference type="ARBA" id="ARBA00023125"/>
    </source>
</evidence>
<evidence type="ECO:0000256" key="1">
    <source>
        <dbReference type="ARBA" id="ARBA00023015"/>
    </source>
</evidence>
<dbReference type="Gene3D" id="3.40.50.2300">
    <property type="match status" value="2"/>
</dbReference>
<dbReference type="Pfam" id="PF00356">
    <property type="entry name" value="LacI"/>
    <property type="match status" value="1"/>
</dbReference>
<dbReference type="RefSeq" id="WP_307803966.1">
    <property type="nucleotide sequence ID" value="NZ_JAGIOB010000001.1"/>
</dbReference>
<keyword evidence="2" id="KW-0238">DNA-binding</keyword>
<protein>
    <submittedName>
        <fullName evidence="5">LacI family transcriptional regulator</fullName>
    </submittedName>
</protein>
<dbReference type="InterPro" id="IPR046335">
    <property type="entry name" value="LacI/GalR-like_sensor"/>
</dbReference>
<dbReference type="Gene3D" id="1.10.260.40">
    <property type="entry name" value="lambda repressor-like DNA-binding domains"/>
    <property type="match status" value="1"/>
</dbReference>
<dbReference type="EMBL" id="JAGIOB010000001">
    <property type="protein sequence ID" value="MBP2416731.1"/>
    <property type="molecule type" value="Genomic_DNA"/>
</dbReference>
<keyword evidence="3" id="KW-0804">Transcription</keyword>
<dbReference type="Proteomes" id="UP000758168">
    <property type="component" value="Unassembled WGS sequence"/>
</dbReference>
<sequence>MARKASISMKDVAALAGVSLGTVSNVVNSPALVSPATRERVETAIAKLGWVPNESARQLRAGRSSAVGLVVMDIANPFFTDVLRGVEDHVLERGYSVQVGNSASQPQREDDQLRLFEQQRVRGVLCAPIWGVNQRVEDLRRRGIPVVLVDRAPEESGFCSVSVDDVEGGRLAVDHLVRLGHRRIALVGGPGRLQQIRDRRLGADLARAEHGDVVDLLTLSTSGLDTTAGVLAADELAALPDRERPTAAFAANDLLAIGLLQGFVTHGMRVPEDMALIGYDDISFAAAAAVPLSSVRQPRVDLGRRAAELLFEEIEADDEDRPHEHQAVRFTPTLVVRRSTAGPGPQRHG</sequence>
<name>A0ABS4Z6R4_9ACTN</name>
<accession>A0ABS4Z6R4</accession>
<feature type="domain" description="HTH lacI-type" evidence="4">
    <location>
        <begin position="7"/>
        <end position="61"/>
    </location>
</feature>
<evidence type="ECO:0000313" key="5">
    <source>
        <dbReference type="EMBL" id="MBP2416731.1"/>
    </source>
</evidence>
<dbReference type="SUPFAM" id="SSF47413">
    <property type="entry name" value="lambda repressor-like DNA-binding domains"/>
    <property type="match status" value="1"/>
</dbReference>
<dbReference type="PROSITE" id="PS00356">
    <property type="entry name" value="HTH_LACI_1"/>
    <property type="match status" value="1"/>
</dbReference>
<dbReference type="InterPro" id="IPR028082">
    <property type="entry name" value="Peripla_BP_I"/>
</dbReference>
<evidence type="ECO:0000256" key="3">
    <source>
        <dbReference type="ARBA" id="ARBA00023163"/>
    </source>
</evidence>
<evidence type="ECO:0000313" key="6">
    <source>
        <dbReference type="Proteomes" id="UP000758168"/>
    </source>
</evidence>
<gene>
    <name evidence="5" type="ORF">JOF54_001653</name>
</gene>
<evidence type="ECO:0000259" key="4">
    <source>
        <dbReference type="PROSITE" id="PS50932"/>
    </source>
</evidence>
<keyword evidence="1" id="KW-0805">Transcription regulation</keyword>
<reference evidence="5 6" key="1">
    <citation type="submission" date="2021-03" db="EMBL/GenBank/DDBJ databases">
        <title>Sequencing the genomes of 1000 actinobacteria strains.</title>
        <authorList>
            <person name="Klenk H.-P."/>
        </authorList>
    </citation>
    <scope>NUCLEOTIDE SEQUENCE [LARGE SCALE GENOMIC DNA]</scope>
    <source>
        <strain evidence="5 6">DSM 12936</strain>
    </source>
</reference>
<dbReference type="SMART" id="SM00354">
    <property type="entry name" value="HTH_LACI"/>
    <property type="match status" value="1"/>
</dbReference>
<dbReference type="InterPro" id="IPR000843">
    <property type="entry name" value="HTH_LacI"/>
</dbReference>
<proteinExistence type="predicted"/>
<dbReference type="SUPFAM" id="SSF53822">
    <property type="entry name" value="Periplasmic binding protein-like I"/>
    <property type="match status" value="1"/>
</dbReference>
<dbReference type="CDD" id="cd01392">
    <property type="entry name" value="HTH_LacI"/>
    <property type="match status" value="1"/>
</dbReference>
<organism evidence="5 6">
    <name type="scientific">Microlunatus capsulatus</name>
    <dbReference type="NCBI Taxonomy" id="99117"/>
    <lineage>
        <taxon>Bacteria</taxon>
        <taxon>Bacillati</taxon>
        <taxon>Actinomycetota</taxon>
        <taxon>Actinomycetes</taxon>
        <taxon>Propionibacteriales</taxon>
        <taxon>Propionibacteriaceae</taxon>
        <taxon>Microlunatus</taxon>
    </lineage>
</organism>
<dbReference type="PROSITE" id="PS50932">
    <property type="entry name" value="HTH_LACI_2"/>
    <property type="match status" value="1"/>
</dbReference>
<dbReference type="Pfam" id="PF13377">
    <property type="entry name" value="Peripla_BP_3"/>
    <property type="match status" value="1"/>
</dbReference>
<dbReference type="InterPro" id="IPR010982">
    <property type="entry name" value="Lambda_DNA-bd_dom_sf"/>
</dbReference>
<dbReference type="PANTHER" id="PTHR30146">
    <property type="entry name" value="LACI-RELATED TRANSCRIPTIONAL REPRESSOR"/>
    <property type="match status" value="1"/>
</dbReference>
<keyword evidence="6" id="KW-1185">Reference proteome</keyword>
<dbReference type="CDD" id="cd06293">
    <property type="entry name" value="PBP1_LacI-like"/>
    <property type="match status" value="1"/>
</dbReference>
<comment type="caution">
    <text evidence="5">The sequence shown here is derived from an EMBL/GenBank/DDBJ whole genome shotgun (WGS) entry which is preliminary data.</text>
</comment>
<dbReference type="PANTHER" id="PTHR30146:SF109">
    <property type="entry name" value="HTH-TYPE TRANSCRIPTIONAL REGULATOR GALS"/>
    <property type="match status" value="1"/>
</dbReference>